<dbReference type="EMBL" id="KB932820">
    <property type="protein sequence ID" value="EOO03541.1"/>
    <property type="molecule type" value="Genomic_DNA"/>
</dbReference>
<evidence type="ECO:0000313" key="4">
    <source>
        <dbReference type="Proteomes" id="UP000014074"/>
    </source>
</evidence>
<evidence type="ECO:0000313" key="3">
    <source>
        <dbReference type="EMBL" id="EOO03541.1"/>
    </source>
</evidence>
<dbReference type="InterPro" id="IPR002347">
    <property type="entry name" value="SDR_fam"/>
</dbReference>
<evidence type="ECO:0000256" key="2">
    <source>
        <dbReference type="ARBA" id="ARBA00023002"/>
    </source>
</evidence>
<dbReference type="Pfam" id="PF00106">
    <property type="entry name" value="adh_short"/>
    <property type="match status" value="1"/>
</dbReference>
<dbReference type="OrthoDB" id="191139at2759"/>
<dbReference type="KEGG" id="tmn:UCRPA7_976"/>
<dbReference type="eggNOG" id="KOG1208">
    <property type="taxonomic scope" value="Eukaryota"/>
</dbReference>
<sequence length="172" mass="18463">MSPYNAETTAEEVASDCQTQISNKTILVTGATPATRNLSKAEETARQIAAAEPSVQTKCIELDLGSIKQVKVAAEEINSFDESIDVIVNNAGVMASPYSKTVDGIESQFGINFVGHFLLTNLLLPKMLERGVPIRVVNVSSSGYRFGPVRFEDWNFGVSKSGVASISMKTGD</sequence>
<gene>
    <name evidence="3" type="ORF">UCRPA7_976</name>
</gene>
<organism evidence="3 4">
    <name type="scientific">Phaeoacremonium minimum (strain UCR-PA7)</name>
    <name type="common">Esca disease fungus</name>
    <name type="synonym">Togninia minima</name>
    <dbReference type="NCBI Taxonomy" id="1286976"/>
    <lineage>
        <taxon>Eukaryota</taxon>
        <taxon>Fungi</taxon>
        <taxon>Dikarya</taxon>
        <taxon>Ascomycota</taxon>
        <taxon>Pezizomycotina</taxon>
        <taxon>Sordariomycetes</taxon>
        <taxon>Sordariomycetidae</taxon>
        <taxon>Togniniales</taxon>
        <taxon>Togniniaceae</taxon>
        <taxon>Phaeoacremonium</taxon>
    </lineage>
</organism>
<keyword evidence="4" id="KW-1185">Reference proteome</keyword>
<dbReference type="GeneID" id="19329914"/>
<dbReference type="Proteomes" id="UP000014074">
    <property type="component" value="Unassembled WGS sequence"/>
</dbReference>
<dbReference type="Gene3D" id="3.40.50.720">
    <property type="entry name" value="NAD(P)-binding Rossmann-like Domain"/>
    <property type="match status" value="1"/>
</dbReference>
<comment type="similarity">
    <text evidence="1">Belongs to the short-chain dehydrogenases/reductases (SDR) family.</text>
</comment>
<dbReference type="PANTHER" id="PTHR24320:SF283">
    <property type="entry name" value="RETINOL DEHYDROGENASE 11"/>
    <property type="match status" value="1"/>
</dbReference>
<protein>
    <submittedName>
        <fullName evidence="3">Putative short-chain dehydrogenase protein</fullName>
    </submittedName>
</protein>
<evidence type="ECO:0000256" key="1">
    <source>
        <dbReference type="ARBA" id="ARBA00006484"/>
    </source>
</evidence>
<proteinExistence type="inferred from homology"/>
<dbReference type="HOGENOM" id="CLU_010194_44_0_1"/>
<name>R8BVY1_PHAM7</name>
<dbReference type="PANTHER" id="PTHR24320">
    <property type="entry name" value="RETINOL DEHYDROGENASE"/>
    <property type="match status" value="1"/>
</dbReference>
<accession>R8BVY1</accession>
<dbReference type="GO" id="GO:0016491">
    <property type="term" value="F:oxidoreductase activity"/>
    <property type="evidence" value="ECO:0007669"/>
    <property type="project" value="UniProtKB-KW"/>
</dbReference>
<keyword evidence="2" id="KW-0560">Oxidoreductase</keyword>
<dbReference type="PRINTS" id="PR00080">
    <property type="entry name" value="SDRFAMILY"/>
</dbReference>
<dbReference type="InterPro" id="IPR036291">
    <property type="entry name" value="NAD(P)-bd_dom_sf"/>
</dbReference>
<dbReference type="SUPFAM" id="SSF51735">
    <property type="entry name" value="NAD(P)-binding Rossmann-fold domains"/>
    <property type="match status" value="1"/>
</dbReference>
<dbReference type="AlphaFoldDB" id="R8BVY1"/>
<dbReference type="RefSeq" id="XP_007911756.1">
    <property type="nucleotide sequence ID" value="XM_007913565.1"/>
</dbReference>
<reference evidence="4" key="1">
    <citation type="journal article" date="2013" name="Genome Announc.">
        <title>Draft genome sequence of the ascomycete Phaeoacremonium aleophilum strain UCR-PA7, a causal agent of the esca disease complex in grapevines.</title>
        <authorList>
            <person name="Blanco-Ulate B."/>
            <person name="Rolshausen P."/>
            <person name="Cantu D."/>
        </authorList>
    </citation>
    <scope>NUCLEOTIDE SEQUENCE [LARGE SCALE GENOMIC DNA]</scope>
    <source>
        <strain evidence="4">UCR-PA7</strain>
    </source>
</reference>